<accession>A0AAV5LMB9</accession>
<name>A0AAV5LMB9_9ROSI</name>
<dbReference type="Proteomes" id="UP001054252">
    <property type="component" value="Unassembled WGS sequence"/>
</dbReference>
<comment type="caution">
    <text evidence="1">The sequence shown here is derived from an EMBL/GenBank/DDBJ whole genome shotgun (WGS) entry which is preliminary data.</text>
</comment>
<evidence type="ECO:0008006" key="3">
    <source>
        <dbReference type="Google" id="ProtNLM"/>
    </source>
</evidence>
<sequence length="37" mass="3898">MPDKERNICACSKGHRGGCRKGCRACSVASCISHAFG</sequence>
<dbReference type="AlphaFoldDB" id="A0AAV5LMB9"/>
<proteinExistence type="predicted"/>
<organism evidence="1 2">
    <name type="scientific">Rubroshorea leprosula</name>
    <dbReference type="NCBI Taxonomy" id="152421"/>
    <lineage>
        <taxon>Eukaryota</taxon>
        <taxon>Viridiplantae</taxon>
        <taxon>Streptophyta</taxon>
        <taxon>Embryophyta</taxon>
        <taxon>Tracheophyta</taxon>
        <taxon>Spermatophyta</taxon>
        <taxon>Magnoliopsida</taxon>
        <taxon>eudicotyledons</taxon>
        <taxon>Gunneridae</taxon>
        <taxon>Pentapetalae</taxon>
        <taxon>rosids</taxon>
        <taxon>malvids</taxon>
        <taxon>Malvales</taxon>
        <taxon>Dipterocarpaceae</taxon>
        <taxon>Rubroshorea</taxon>
    </lineage>
</organism>
<keyword evidence="2" id="KW-1185">Reference proteome</keyword>
<gene>
    <name evidence="1" type="ORF">SLEP1_g46475</name>
</gene>
<evidence type="ECO:0000313" key="2">
    <source>
        <dbReference type="Proteomes" id="UP001054252"/>
    </source>
</evidence>
<dbReference type="EMBL" id="BPVZ01000129">
    <property type="protein sequence ID" value="GKV38585.1"/>
    <property type="molecule type" value="Genomic_DNA"/>
</dbReference>
<protein>
    <recommendedName>
        <fullName evidence="3">Metallothionein</fullName>
    </recommendedName>
</protein>
<reference evidence="1 2" key="1">
    <citation type="journal article" date="2021" name="Commun. Biol.">
        <title>The genome of Shorea leprosula (Dipterocarpaceae) highlights the ecological relevance of drought in aseasonal tropical rainforests.</title>
        <authorList>
            <person name="Ng K.K.S."/>
            <person name="Kobayashi M.J."/>
            <person name="Fawcett J.A."/>
            <person name="Hatakeyama M."/>
            <person name="Paape T."/>
            <person name="Ng C.H."/>
            <person name="Ang C.C."/>
            <person name="Tnah L.H."/>
            <person name="Lee C.T."/>
            <person name="Nishiyama T."/>
            <person name="Sese J."/>
            <person name="O'Brien M.J."/>
            <person name="Copetti D."/>
            <person name="Mohd Noor M.I."/>
            <person name="Ong R.C."/>
            <person name="Putra M."/>
            <person name="Sireger I.Z."/>
            <person name="Indrioko S."/>
            <person name="Kosugi Y."/>
            <person name="Izuno A."/>
            <person name="Isagi Y."/>
            <person name="Lee S.L."/>
            <person name="Shimizu K.K."/>
        </authorList>
    </citation>
    <scope>NUCLEOTIDE SEQUENCE [LARGE SCALE GENOMIC DNA]</scope>
    <source>
        <strain evidence="1">214</strain>
    </source>
</reference>
<evidence type="ECO:0000313" key="1">
    <source>
        <dbReference type="EMBL" id="GKV38585.1"/>
    </source>
</evidence>